<dbReference type="RefSeq" id="WP_330159675.1">
    <property type="nucleotide sequence ID" value="NZ_BAAAJA010000001.1"/>
</dbReference>
<evidence type="ECO:0000313" key="3">
    <source>
        <dbReference type="EMBL" id="MEE2052666.1"/>
    </source>
</evidence>
<dbReference type="EMBL" id="JAUUCC010000051">
    <property type="protein sequence ID" value="MEE2052666.1"/>
    <property type="molecule type" value="Genomic_DNA"/>
</dbReference>
<dbReference type="InterPro" id="IPR056934">
    <property type="entry name" value="SH3_Rv0428c"/>
</dbReference>
<accession>A0ABU7KTM6</accession>
<evidence type="ECO:0000256" key="1">
    <source>
        <dbReference type="SAM" id="MobiDB-lite"/>
    </source>
</evidence>
<protein>
    <recommendedName>
        <fullName evidence="2">Histone acetyltransferase Rv0428c-like SH3 domain-containing protein</fullName>
    </recommendedName>
</protein>
<gene>
    <name evidence="3" type="ORF">Q8A49_19370</name>
</gene>
<reference evidence="3 4" key="1">
    <citation type="submission" date="2023-07" db="EMBL/GenBank/DDBJ databases">
        <authorList>
            <person name="Girao M."/>
            <person name="Carvalho M.F."/>
        </authorList>
    </citation>
    <scope>NUCLEOTIDE SEQUENCE [LARGE SCALE GENOMIC DNA]</scope>
    <source>
        <strain evidence="3 4">66/93</strain>
    </source>
</reference>
<feature type="domain" description="Histone acetyltransferase Rv0428c-like SH3" evidence="2">
    <location>
        <begin position="15"/>
        <end position="67"/>
    </location>
</feature>
<name>A0ABU7KTM6_9ACTN</name>
<comment type="caution">
    <text evidence="3">The sequence shown here is derived from an EMBL/GenBank/DDBJ whole genome shotgun (WGS) entry which is preliminary data.</text>
</comment>
<dbReference type="Pfam" id="PF24551">
    <property type="entry name" value="SH3_Rv0428c"/>
    <property type="match status" value="1"/>
</dbReference>
<organism evidence="3 4">
    <name type="scientific">Nocardiopsis tropica</name>
    <dbReference type="NCBI Taxonomy" id="109330"/>
    <lineage>
        <taxon>Bacteria</taxon>
        <taxon>Bacillati</taxon>
        <taxon>Actinomycetota</taxon>
        <taxon>Actinomycetes</taxon>
        <taxon>Streptosporangiales</taxon>
        <taxon>Nocardiopsidaceae</taxon>
        <taxon>Nocardiopsis</taxon>
    </lineage>
</organism>
<evidence type="ECO:0000313" key="4">
    <source>
        <dbReference type="Proteomes" id="UP001348641"/>
    </source>
</evidence>
<evidence type="ECO:0000259" key="2">
    <source>
        <dbReference type="Pfam" id="PF24551"/>
    </source>
</evidence>
<feature type="region of interest" description="Disordered" evidence="1">
    <location>
        <begin position="60"/>
        <end position="85"/>
    </location>
</feature>
<dbReference type="Proteomes" id="UP001348641">
    <property type="component" value="Unassembled WGS sequence"/>
</dbReference>
<sequence>MHMGGRLVHRITPEDVGRRVSVRTTLPGGGFTDVVGVVESWDGGVITVRRRDGSAVEVEESAVAASRVVPPVPPRRRGGPPPGTA</sequence>
<proteinExistence type="predicted"/>